<name>X0XXZ5_9ZZZZ</name>
<protein>
    <submittedName>
        <fullName evidence="1">Uncharacterized protein</fullName>
    </submittedName>
</protein>
<evidence type="ECO:0000313" key="1">
    <source>
        <dbReference type="EMBL" id="GAG48230.1"/>
    </source>
</evidence>
<reference evidence="1" key="1">
    <citation type="journal article" date="2014" name="Front. Microbiol.">
        <title>High frequency of phylogenetically diverse reductive dehalogenase-homologous genes in deep subseafloor sedimentary metagenomes.</title>
        <authorList>
            <person name="Kawai M."/>
            <person name="Futagami T."/>
            <person name="Toyoda A."/>
            <person name="Takaki Y."/>
            <person name="Nishi S."/>
            <person name="Hori S."/>
            <person name="Arai W."/>
            <person name="Tsubouchi T."/>
            <person name="Morono Y."/>
            <person name="Uchiyama I."/>
            <person name="Ito T."/>
            <person name="Fujiyama A."/>
            <person name="Inagaki F."/>
            <person name="Takami H."/>
        </authorList>
    </citation>
    <scope>NUCLEOTIDE SEQUENCE</scope>
    <source>
        <strain evidence="1">Expedition CK06-06</strain>
    </source>
</reference>
<organism evidence="1">
    <name type="scientific">marine sediment metagenome</name>
    <dbReference type="NCBI Taxonomy" id="412755"/>
    <lineage>
        <taxon>unclassified sequences</taxon>
        <taxon>metagenomes</taxon>
        <taxon>ecological metagenomes</taxon>
    </lineage>
</organism>
<accession>X0XXZ5</accession>
<gene>
    <name evidence="1" type="ORF">S01H1_82198</name>
</gene>
<dbReference type="AlphaFoldDB" id="X0XXZ5"/>
<comment type="caution">
    <text evidence="1">The sequence shown here is derived from an EMBL/GenBank/DDBJ whole genome shotgun (WGS) entry which is preliminary data.</text>
</comment>
<dbReference type="EMBL" id="BARS01055704">
    <property type="protein sequence ID" value="GAG48230.1"/>
    <property type="molecule type" value="Genomic_DNA"/>
</dbReference>
<sequence length="104" mass="11082">MGACTHVASAGGACGVCAQTGRCAVEDEFQQVLGKMLVAVRLTMKYWFDALEMTCFANLFVNQVDAAGDVLKHPRAMKEAFRLGAALADVDAPAPETPTDVELF</sequence>
<proteinExistence type="predicted"/>